<keyword evidence="2" id="KW-1185">Reference proteome</keyword>
<proteinExistence type="predicted"/>
<dbReference type="InterPro" id="IPR006059">
    <property type="entry name" value="SBP"/>
</dbReference>
<dbReference type="PANTHER" id="PTHR43649:SF12">
    <property type="entry name" value="DIACETYLCHITOBIOSE BINDING PROTEIN DASA"/>
    <property type="match status" value="1"/>
</dbReference>
<evidence type="ECO:0000313" key="1">
    <source>
        <dbReference type="EMBL" id="GMA86864.1"/>
    </source>
</evidence>
<accession>A0ABQ6JGE9</accession>
<comment type="caution">
    <text evidence="1">The sequence shown here is derived from an EMBL/GenBank/DDBJ whole genome shotgun (WGS) entry which is preliminary data.</text>
</comment>
<protein>
    <recommendedName>
        <fullName evidence="3">Sugar ABC transporter substrate-binding protein</fullName>
    </recommendedName>
</protein>
<dbReference type="SUPFAM" id="SSF53850">
    <property type="entry name" value="Periplasmic binding protein-like II"/>
    <property type="match status" value="1"/>
</dbReference>
<dbReference type="Proteomes" id="UP001157017">
    <property type="component" value="Unassembled WGS sequence"/>
</dbReference>
<evidence type="ECO:0000313" key="2">
    <source>
        <dbReference type="Proteomes" id="UP001157017"/>
    </source>
</evidence>
<reference evidence="2" key="1">
    <citation type="journal article" date="2019" name="Int. J. Syst. Evol. Microbiol.">
        <title>The Global Catalogue of Microorganisms (GCM) 10K type strain sequencing project: providing services to taxonomists for standard genome sequencing and annotation.</title>
        <authorList>
            <consortium name="The Broad Institute Genomics Platform"/>
            <consortium name="The Broad Institute Genome Sequencing Center for Infectious Disease"/>
            <person name="Wu L."/>
            <person name="Ma J."/>
        </authorList>
    </citation>
    <scope>NUCLEOTIDE SEQUENCE [LARGE SCALE GENOMIC DNA]</scope>
    <source>
        <strain evidence="2">NBRC 108730</strain>
    </source>
</reference>
<sequence length="295" mass="31823">MYRKDVFKAKGLTMPEHPTWTQVADLAAKVDGAEPGMKGICLRGLPGWGEQGGPLTTVVNTFGGTWFTKDWQAKVNAPEFKKAVNFYVDLVRKHGEPGAAQAGFTQCLGSFGQGKTAMWYDATSAAGSVEDPASSEVAGKVGYAWAPTEAVDKPSGWLWTWAWVMPQTTKKSDAASKFMLWATSKDYEKLSGEKLGWSRVPSGKRASTYSLPEYQKVSAAFGDITLKSIESANPNDPGAQPRPTVGVQFVDIPEFADLGTEVTQMISEAMTGKTTVDQALDQAQPLAEKVAQAQQ</sequence>
<dbReference type="Gene3D" id="3.40.190.10">
    <property type="entry name" value="Periplasmic binding protein-like II"/>
    <property type="match status" value="2"/>
</dbReference>
<dbReference type="PANTHER" id="PTHR43649">
    <property type="entry name" value="ARABINOSE-BINDING PROTEIN-RELATED"/>
    <property type="match status" value="1"/>
</dbReference>
<dbReference type="EMBL" id="BSUZ01000001">
    <property type="protein sequence ID" value="GMA86864.1"/>
    <property type="molecule type" value="Genomic_DNA"/>
</dbReference>
<gene>
    <name evidence="1" type="ORF">GCM10025868_21140</name>
</gene>
<name>A0ABQ6JGE9_9ACTN</name>
<dbReference type="InterPro" id="IPR050490">
    <property type="entry name" value="Bact_solute-bd_prot1"/>
</dbReference>
<evidence type="ECO:0008006" key="3">
    <source>
        <dbReference type="Google" id="ProtNLM"/>
    </source>
</evidence>
<organism evidence="1 2">
    <name type="scientific">Angustibacter aerolatus</name>
    <dbReference type="NCBI Taxonomy" id="1162965"/>
    <lineage>
        <taxon>Bacteria</taxon>
        <taxon>Bacillati</taxon>
        <taxon>Actinomycetota</taxon>
        <taxon>Actinomycetes</taxon>
        <taxon>Kineosporiales</taxon>
        <taxon>Kineosporiaceae</taxon>
    </lineage>
</organism>
<dbReference type="Pfam" id="PF01547">
    <property type="entry name" value="SBP_bac_1"/>
    <property type="match status" value="1"/>
</dbReference>